<dbReference type="InterPro" id="IPR041682">
    <property type="entry name" value="AAA_14"/>
</dbReference>
<proteinExistence type="predicted"/>
<dbReference type="Pfam" id="PF13635">
    <property type="entry name" value="DUF4143"/>
    <property type="match status" value="1"/>
</dbReference>
<feature type="domain" description="AAA" evidence="1">
    <location>
        <begin position="25"/>
        <end position="141"/>
    </location>
</feature>
<name>E6QQB4_9ZZZZ</name>
<feature type="domain" description="DUF4143" evidence="2">
    <location>
        <begin position="206"/>
        <end position="363"/>
    </location>
</feature>
<organism evidence="3">
    <name type="scientific">mine drainage metagenome</name>
    <dbReference type="NCBI Taxonomy" id="410659"/>
    <lineage>
        <taxon>unclassified sequences</taxon>
        <taxon>metagenomes</taxon>
        <taxon>ecological metagenomes</taxon>
    </lineage>
</organism>
<gene>
    <name evidence="3" type="ORF">CARN7_0163</name>
</gene>
<comment type="caution">
    <text evidence="3">The sequence shown here is derived from an EMBL/GenBank/DDBJ whole genome shotgun (WGS) entry which is preliminary data.</text>
</comment>
<evidence type="ECO:0000259" key="2">
    <source>
        <dbReference type="Pfam" id="PF13635"/>
    </source>
</evidence>
<reference evidence="3" key="1">
    <citation type="submission" date="2009-10" db="EMBL/GenBank/DDBJ databases">
        <title>Diversity of trophic interactions inside an arsenic-rich microbial ecosystem.</title>
        <authorList>
            <person name="Bertin P.N."/>
            <person name="Heinrich-Salmeron A."/>
            <person name="Pelletier E."/>
            <person name="Goulhen-Chollet F."/>
            <person name="Arsene-Ploetze F."/>
            <person name="Gallien S."/>
            <person name="Calteau A."/>
            <person name="Vallenet D."/>
            <person name="Casiot C."/>
            <person name="Chane-Woon-Ming B."/>
            <person name="Giloteaux L."/>
            <person name="Barakat M."/>
            <person name="Bonnefoy V."/>
            <person name="Bruneel O."/>
            <person name="Chandler M."/>
            <person name="Cleiss J."/>
            <person name="Duran R."/>
            <person name="Elbaz-Poulichet F."/>
            <person name="Fonknechten N."/>
            <person name="Lauga B."/>
            <person name="Mornico D."/>
            <person name="Ortet P."/>
            <person name="Schaeffer C."/>
            <person name="Siguier P."/>
            <person name="Alexander Thil Smith A."/>
            <person name="Van Dorsselaer A."/>
            <person name="Weissenbach J."/>
            <person name="Medigue C."/>
            <person name="Le Paslier D."/>
        </authorList>
    </citation>
    <scope>NUCLEOTIDE SEQUENCE</scope>
</reference>
<evidence type="ECO:0000259" key="1">
    <source>
        <dbReference type="Pfam" id="PF13173"/>
    </source>
</evidence>
<dbReference type="Pfam" id="PF13173">
    <property type="entry name" value="AAA_14"/>
    <property type="match status" value="1"/>
</dbReference>
<sequence>MLETEATSIYPRYIQSRVTAALADTPVVLLSGPRQAGKTTLVRQLAGSKRRYLTLDDELTRLAAQEDPVGLIRSLDSAVIDEVQRAPNLLLAIKKAVDEDRRAGRFLLTGSANLMALPSIADSLAGRMETLVLLPLAQCEITANPESSLAWLDTLFADGMLVATQPAVGEALVNKVIRGGYPEALSREDNRRRKTWAKQYIDSLIQRDIKDIASIDKLDQVPRLMRALAHTAGQLCNYSQLGGQVGIDHKTASKYIAIFEQMYLMQRLQPWSGNRLSRLIKTPKLQFNDSGLLSVLLDFSDPLRQRNLFGQLLESYVFAELRKQITWSEGEYGLFYYRDKDQYEVDFVVENASGEVIGIEVKAAASVFLSDLAGLKRLASVAPQNFKAGIILYDGTETLPLGRVNDRPLWAMPIATLASSRKM</sequence>
<dbReference type="PANTHER" id="PTHR43566:SF2">
    <property type="entry name" value="DUF4143 DOMAIN-CONTAINING PROTEIN"/>
    <property type="match status" value="1"/>
</dbReference>
<accession>E6QQB4</accession>
<dbReference type="EMBL" id="CABR01000031">
    <property type="protein sequence ID" value="CBI09435.1"/>
    <property type="molecule type" value="Genomic_DNA"/>
</dbReference>
<protein>
    <submittedName>
        <fullName evidence="3">Predicted ATPase (AAA+ superfamily)</fullName>
    </submittedName>
</protein>
<dbReference type="InterPro" id="IPR027417">
    <property type="entry name" value="P-loop_NTPase"/>
</dbReference>
<dbReference type="InterPro" id="IPR025420">
    <property type="entry name" value="DUF4143"/>
</dbReference>
<dbReference type="PANTHER" id="PTHR43566">
    <property type="entry name" value="CONSERVED PROTEIN"/>
    <property type="match status" value="1"/>
</dbReference>
<dbReference type="AlphaFoldDB" id="E6QQB4"/>
<evidence type="ECO:0000313" key="3">
    <source>
        <dbReference type="EMBL" id="CBI09435.1"/>
    </source>
</evidence>
<dbReference type="SUPFAM" id="SSF52540">
    <property type="entry name" value="P-loop containing nucleoside triphosphate hydrolases"/>
    <property type="match status" value="1"/>
</dbReference>